<evidence type="ECO:0000313" key="2">
    <source>
        <dbReference type="EMBL" id="JAG36326.1"/>
    </source>
</evidence>
<dbReference type="AlphaFoldDB" id="A0A0A9YXH1"/>
<gene>
    <name evidence="2" type="primary">fam59a_0</name>
    <name evidence="2" type="ORF">CM83_12518</name>
    <name evidence="3" type="ORF">g.9473</name>
</gene>
<dbReference type="EMBL" id="GDHC01002632">
    <property type="protein sequence ID" value="JAQ15997.1"/>
    <property type="molecule type" value="Transcribed_RNA"/>
</dbReference>
<proteinExistence type="predicted"/>
<evidence type="ECO:0000256" key="1">
    <source>
        <dbReference type="SAM" id="MobiDB-lite"/>
    </source>
</evidence>
<evidence type="ECO:0000313" key="3">
    <source>
        <dbReference type="EMBL" id="JAQ15997.1"/>
    </source>
</evidence>
<sequence length="141" mass="16272">MNKEELQAISLFGQPEPFEDDTAASIVRREGFPPESTYQQIPERYRCYCCEQFKHDFDDGNNAGARNLMMDLINQGKEKERRSLLQLDIFDERAKPLHVEHKHRPKNTYEQLENAEMPPEVPAPPPTVHDLQNLLPSASPV</sequence>
<accession>A0A0A9YXH1</accession>
<protein>
    <submittedName>
        <fullName evidence="2">Protein FAM59A</fullName>
    </submittedName>
</protein>
<reference evidence="2" key="2">
    <citation type="submission" date="2014-07" db="EMBL/GenBank/DDBJ databases">
        <authorList>
            <person name="Hull J."/>
        </authorList>
    </citation>
    <scope>NUCLEOTIDE SEQUENCE</scope>
</reference>
<feature type="region of interest" description="Disordered" evidence="1">
    <location>
        <begin position="98"/>
        <end position="141"/>
    </location>
</feature>
<reference evidence="3" key="3">
    <citation type="journal article" date="2016" name="Gigascience">
        <title>De novo construction of an expanded transcriptome assembly for the western tarnished plant bug, Lygus hesperus.</title>
        <authorList>
            <person name="Tassone E.E."/>
            <person name="Geib S.M."/>
            <person name="Hall B."/>
            <person name="Fabrick J.A."/>
            <person name="Brent C.S."/>
            <person name="Hull J.J."/>
        </authorList>
    </citation>
    <scope>NUCLEOTIDE SEQUENCE</scope>
</reference>
<dbReference type="EMBL" id="GBHO01007278">
    <property type="protein sequence ID" value="JAG36326.1"/>
    <property type="molecule type" value="Transcribed_RNA"/>
</dbReference>
<name>A0A0A9YXH1_LYGHE</name>
<reference evidence="2" key="1">
    <citation type="journal article" date="2014" name="PLoS ONE">
        <title>Transcriptome-Based Identification of ABC Transporters in the Western Tarnished Plant Bug Lygus hesperus.</title>
        <authorList>
            <person name="Hull J.J."/>
            <person name="Chaney K."/>
            <person name="Geib S.M."/>
            <person name="Fabrick J.A."/>
            <person name="Brent C.S."/>
            <person name="Walsh D."/>
            <person name="Lavine L.C."/>
        </authorList>
    </citation>
    <scope>NUCLEOTIDE SEQUENCE</scope>
</reference>
<organism evidence="2">
    <name type="scientific">Lygus hesperus</name>
    <name type="common">Western plant bug</name>
    <dbReference type="NCBI Taxonomy" id="30085"/>
    <lineage>
        <taxon>Eukaryota</taxon>
        <taxon>Metazoa</taxon>
        <taxon>Ecdysozoa</taxon>
        <taxon>Arthropoda</taxon>
        <taxon>Hexapoda</taxon>
        <taxon>Insecta</taxon>
        <taxon>Pterygota</taxon>
        <taxon>Neoptera</taxon>
        <taxon>Paraneoptera</taxon>
        <taxon>Hemiptera</taxon>
        <taxon>Heteroptera</taxon>
        <taxon>Panheteroptera</taxon>
        <taxon>Cimicomorpha</taxon>
        <taxon>Miridae</taxon>
        <taxon>Mirini</taxon>
        <taxon>Lygus</taxon>
    </lineage>
</organism>